<organism evidence="2 3">
    <name type="scientific">Nitrosomonas supralitoralis</name>
    <dbReference type="NCBI Taxonomy" id="2116706"/>
    <lineage>
        <taxon>Bacteria</taxon>
        <taxon>Pseudomonadati</taxon>
        <taxon>Pseudomonadota</taxon>
        <taxon>Betaproteobacteria</taxon>
        <taxon>Nitrosomonadales</taxon>
        <taxon>Nitrosomonadaceae</taxon>
        <taxon>Nitrosomonas</taxon>
    </lineage>
</organism>
<keyword evidence="3" id="KW-1185">Reference proteome</keyword>
<evidence type="ECO:0000313" key="3">
    <source>
        <dbReference type="Proteomes" id="UP000241912"/>
    </source>
</evidence>
<accession>A0A2P7NSF7</accession>
<dbReference type="InterPro" id="IPR001509">
    <property type="entry name" value="Epimerase_deHydtase"/>
</dbReference>
<dbReference type="GO" id="GO:0004029">
    <property type="term" value="F:aldehyde dehydrogenase (NAD+) activity"/>
    <property type="evidence" value="ECO:0007669"/>
    <property type="project" value="TreeGrafter"/>
</dbReference>
<dbReference type="CDD" id="cd05266">
    <property type="entry name" value="SDR_a4"/>
    <property type="match status" value="1"/>
</dbReference>
<dbReference type="InterPro" id="IPR036291">
    <property type="entry name" value="NAD(P)-bd_dom_sf"/>
</dbReference>
<dbReference type="RefSeq" id="WP_106707817.1">
    <property type="nucleotide sequence ID" value="NZ_PXXU01000053.1"/>
</dbReference>
<sequence>MKKTLLIIGCGDVALRTVPLLKTHYRIVGLYRNADRADQLRANGITPIYGNLDFPTSLNKLAGIAHFILHLAPPPNHGKRDTRTLHLLSALTNRTKTNSAILPQRFIYISTSGVYGDCKGDLIDETHPVHPENDRAIRRVHAERQIRNWGKRNYISTSIVRVPGIYAANRLPLQRLREGSPVLLDVEDSYTNHIHAEDLARIVYAAIRFAKANRVYHACDDSHLKMGEYFDLVADHFGLPHPPRITRNQAQEQINPSMLSFMKESRRLRNDRIKKELHISLLYPTVHEGVKAALTSNQKK</sequence>
<dbReference type="AlphaFoldDB" id="A0A2P7NSF7"/>
<evidence type="ECO:0000259" key="1">
    <source>
        <dbReference type="Pfam" id="PF01370"/>
    </source>
</evidence>
<dbReference type="PANTHER" id="PTHR48079:SF6">
    <property type="entry name" value="NAD(P)-BINDING DOMAIN-CONTAINING PROTEIN-RELATED"/>
    <property type="match status" value="1"/>
</dbReference>
<reference evidence="2 3" key="1">
    <citation type="submission" date="2018-03" db="EMBL/GenBank/DDBJ databases">
        <title>Draft genome of Nitrosomonas supralitoralis APG5.</title>
        <authorList>
            <person name="Urakawa H."/>
            <person name="Lopez J.V."/>
        </authorList>
    </citation>
    <scope>NUCLEOTIDE SEQUENCE [LARGE SCALE GENOMIC DNA]</scope>
    <source>
        <strain evidence="2 3">APG5</strain>
    </source>
</reference>
<proteinExistence type="predicted"/>
<dbReference type="GO" id="GO:0005737">
    <property type="term" value="C:cytoplasm"/>
    <property type="evidence" value="ECO:0007669"/>
    <property type="project" value="TreeGrafter"/>
</dbReference>
<name>A0A2P7NSF7_9PROT</name>
<gene>
    <name evidence="2" type="ORF">C7H79_13745</name>
</gene>
<dbReference type="Gene3D" id="3.40.50.720">
    <property type="entry name" value="NAD(P)-binding Rossmann-like Domain"/>
    <property type="match status" value="1"/>
</dbReference>
<dbReference type="Proteomes" id="UP000241912">
    <property type="component" value="Unassembled WGS sequence"/>
</dbReference>
<dbReference type="InterPro" id="IPR051783">
    <property type="entry name" value="NAD(P)-dependent_oxidoreduct"/>
</dbReference>
<comment type="caution">
    <text evidence="2">The sequence shown here is derived from an EMBL/GenBank/DDBJ whole genome shotgun (WGS) entry which is preliminary data.</text>
</comment>
<dbReference type="Pfam" id="PF01370">
    <property type="entry name" value="Epimerase"/>
    <property type="match status" value="1"/>
</dbReference>
<protein>
    <submittedName>
        <fullName evidence="2">NAD(P)-dependent oxidoreductase</fullName>
    </submittedName>
</protein>
<dbReference type="OrthoDB" id="9808276at2"/>
<dbReference type="EMBL" id="PXXU01000053">
    <property type="protein sequence ID" value="PSJ16402.1"/>
    <property type="molecule type" value="Genomic_DNA"/>
</dbReference>
<dbReference type="PANTHER" id="PTHR48079">
    <property type="entry name" value="PROTEIN YEEZ"/>
    <property type="match status" value="1"/>
</dbReference>
<dbReference type="SUPFAM" id="SSF51735">
    <property type="entry name" value="NAD(P)-binding Rossmann-fold domains"/>
    <property type="match status" value="1"/>
</dbReference>
<feature type="domain" description="NAD-dependent epimerase/dehydratase" evidence="1">
    <location>
        <begin position="20"/>
        <end position="216"/>
    </location>
</feature>
<evidence type="ECO:0000313" key="2">
    <source>
        <dbReference type="EMBL" id="PSJ16402.1"/>
    </source>
</evidence>